<keyword evidence="2" id="KW-1185">Reference proteome</keyword>
<evidence type="ECO:0000313" key="2">
    <source>
        <dbReference type="Proteomes" id="UP000250275"/>
    </source>
</evidence>
<dbReference type="GO" id="GO:0005761">
    <property type="term" value="C:mitochondrial ribosome"/>
    <property type="evidence" value="ECO:0007669"/>
    <property type="project" value="InterPro"/>
</dbReference>
<evidence type="ECO:0000313" key="1">
    <source>
        <dbReference type="EMBL" id="OAD53295.1"/>
    </source>
</evidence>
<dbReference type="GO" id="GO:0003723">
    <property type="term" value="F:RNA binding"/>
    <property type="evidence" value="ECO:0007669"/>
    <property type="project" value="TreeGrafter"/>
</dbReference>
<name>A0A310SGA9_9HYME</name>
<dbReference type="Proteomes" id="UP000250275">
    <property type="component" value="Unassembled WGS sequence"/>
</dbReference>
<proteinExistence type="predicted"/>
<dbReference type="EMBL" id="KQ767803">
    <property type="protein sequence ID" value="OAD53295.1"/>
    <property type="molecule type" value="Genomic_DNA"/>
</dbReference>
<protein>
    <recommendedName>
        <fullName evidence="3">Coiled-coil-helix-coiled-coil-helix domain-containing protein 1</fullName>
    </recommendedName>
</protein>
<dbReference type="OrthoDB" id="5825849at2759"/>
<dbReference type="InterPro" id="IPR033620">
    <property type="entry name" value="Ribosomal_mS37_met"/>
</dbReference>
<sequence>MRLNLVYFKRKYTARAPQMEELVPFQELRPLHLKDSIFGKTQKNMSDSCLYEMSLVFACWKDNEFASKACKDLEQNLTKCYEKYLRNTAVLKKFQKRTVPHHDSKVFTSKQISYMLHMYPNV</sequence>
<dbReference type="GO" id="GO:0005654">
    <property type="term" value="C:nucleoplasm"/>
    <property type="evidence" value="ECO:0007669"/>
    <property type="project" value="TreeGrafter"/>
</dbReference>
<dbReference type="PANTHER" id="PTHR31278">
    <property type="entry name" value="CHCHD1"/>
    <property type="match status" value="1"/>
</dbReference>
<reference evidence="1 2" key="1">
    <citation type="submission" date="2015-07" db="EMBL/GenBank/DDBJ databases">
        <title>The genome of Eufriesea mexicana.</title>
        <authorList>
            <person name="Pan H."/>
            <person name="Kapheim K."/>
        </authorList>
    </citation>
    <scope>NUCLEOTIDE SEQUENCE [LARGE SCALE GENOMIC DNA]</scope>
    <source>
        <strain evidence="1">0111107269</strain>
        <tissue evidence="1">Whole body</tissue>
    </source>
</reference>
<dbReference type="GO" id="GO:0032543">
    <property type="term" value="P:mitochondrial translation"/>
    <property type="evidence" value="ECO:0007669"/>
    <property type="project" value="InterPro"/>
</dbReference>
<gene>
    <name evidence="1" type="ORF">WN48_10488</name>
</gene>
<evidence type="ECO:0008006" key="3">
    <source>
        <dbReference type="Google" id="ProtNLM"/>
    </source>
</evidence>
<dbReference type="InterPro" id="IPR009069">
    <property type="entry name" value="Cys_alpha_HP_mot_SF"/>
</dbReference>
<dbReference type="AlphaFoldDB" id="A0A310SGA9"/>
<dbReference type="PANTHER" id="PTHR31278:SF2">
    <property type="entry name" value="SMALL RIBOSOMAL SUBUNIT PROTEIN MS37"/>
    <property type="match status" value="1"/>
</dbReference>
<organism evidence="1 2">
    <name type="scientific">Eufriesea mexicana</name>
    <dbReference type="NCBI Taxonomy" id="516756"/>
    <lineage>
        <taxon>Eukaryota</taxon>
        <taxon>Metazoa</taxon>
        <taxon>Ecdysozoa</taxon>
        <taxon>Arthropoda</taxon>
        <taxon>Hexapoda</taxon>
        <taxon>Insecta</taxon>
        <taxon>Pterygota</taxon>
        <taxon>Neoptera</taxon>
        <taxon>Endopterygota</taxon>
        <taxon>Hymenoptera</taxon>
        <taxon>Apocrita</taxon>
        <taxon>Aculeata</taxon>
        <taxon>Apoidea</taxon>
        <taxon>Anthophila</taxon>
        <taxon>Apidae</taxon>
        <taxon>Eufriesea</taxon>
    </lineage>
</organism>
<accession>A0A310SGA9</accession>
<dbReference type="SUPFAM" id="SSF47072">
    <property type="entry name" value="Cysteine alpha-hairpin motif"/>
    <property type="match status" value="1"/>
</dbReference>